<dbReference type="OrthoDB" id="9806267at2"/>
<accession>A0A6N6W0E3</accession>
<feature type="region of interest" description="Disordered" evidence="1">
    <location>
        <begin position="143"/>
        <end position="162"/>
    </location>
</feature>
<keyword evidence="3" id="KW-1185">Reference proteome</keyword>
<evidence type="ECO:0008006" key="4">
    <source>
        <dbReference type="Google" id="ProtNLM"/>
    </source>
</evidence>
<protein>
    <recommendedName>
        <fullName evidence="4">LysM domain-containing protein</fullName>
    </recommendedName>
</protein>
<evidence type="ECO:0000313" key="2">
    <source>
        <dbReference type="EMBL" id="KAB8040698.1"/>
    </source>
</evidence>
<gene>
    <name evidence="2" type="ORF">GCL60_01880</name>
</gene>
<proteinExistence type="predicted"/>
<dbReference type="Proteomes" id="UP000437748">
    <property type="component" value="Unassembled WGS sequence"/>
</dbReference>
<dbReference type="AlphaFoldDB" id="A0A6N6W0E3"/>
<evidence type="ECO:0000313" key="3">
    <source>
        <dbReference type="Proteomes" id="UP000437748"/>
    </source>
</evidence>
<organism evidence="2 3">
    <name type="scientific">Silvanigrella paludirubra</name>
    <dbReference type="NCBI Taxonomy" id="2499159"/>
    <lineage>
        <taxon>Bacteria</taxon>
        <taxon>Pseudomonadati</taxon>
        <taxon>Bdellovibrionota</taxon>
        <taxon>Oligoflexia</taxon>
        <taxon>Silvanigrellales</taxon>
        <taxon>Silvanigrellaceae</taxon>
        <taxon>Silvanigrella</taxon>
    </lineage>
</organism>
<reference evidence="2 3" key="1">
    <citation type="submission" date="2019-10" db="EMBL/GenBank/DDBJ databases">
        <title>New species of Slilvanegrellaceae.</title>
        <authorList>
            <person name="Pitt A."/>
            <person name="Hahn M.W."/>
        </authorList>
    </citation>
    <scope>NUCLEOTIDE SEQUENCE [LARGE SCALE GENOMIC DNA]</scope>
    <source>
        <strain evidence="2 3">SP-Ram-0.45-NSY-1</strain>
    </source>
</reference>
<name>A0A6N6W0E3_9BACT</name>
<dbReference type="RefSeq" id="WP_153418214.1">
    <property type="nucleotide sequence ID" value="NZ_WFLM01000001.1"/>
</dbReference>
<evidence type="ECO:0000256" key="1">
    <source>
        <dbReference type="SAM" id="MobiDB-lite"/>
    </source>
</evidence>
<sequence>MFLLKVINILKILKYVFIISIFIVSRDAMASDDLLEYKVMPKDTITTILQTLSLKPIYGKNGSLAEVLKLNPKKQESLGNCIYVGEILLLPKKIVKIEANKLNENIKKEKVLTKNKEKESEIKIIQPEKKVLIQKEIVKNPVPIKPTEKPKEKPVVISNPPAQSNNVNKPVIANIPPVQNNTVNKPVVISNPPVQSNNLNKPVIANNPAVQSNNVNKPVIINNSNSLEKKSNEIFIANQNGNYSNKNNINLINPQNQSSIKNEGFFFSKTALPALPLRTEKIPVNNEVLNRNSNTNKMSPESEYEFNLDTKNSCNINQSCKSWLWEPSIKCCKPTKRYFLYYENNSL</sequence>
<comment type="caution">
    <text evidence="2">The sequence shown here is derived from an EMBL/GenBank/DDBJ whole genome shotgun (WGS) entry which is preliminary data.</text>
</comment>
<dbReference type="EMBL" id="WFLM01000001">
    <property type="protein sequence ID" value="KAB8040698.1"/>
    <property type="molecule type" value="Genomic_DNA"/>
</dbReference>